<reference evidence="2" key="1">
    <citation type="submission" date="2019-03" db="EMBL/GenBank/DDBJ databases">
        <title>Long read genome sequence of the mycoparasitic Pythium oligandrum ATCC 38472 isolated from sugarbeet rhizosphere.</title>
        <authorList>
            <person name="Gaulin E."/>
        </authorList>
    </citation>
    <scope>NUCLEOTIDE SEQUENCE</scope>
    <source>
        <strain evidence="2">ATCC 38472_TT</strain>
    </source>
</reference>
<proteinExistence type="predicted"/>
<feature type="transmembrane region" description="Helical" evidence="1">
    <location>
        <begin position="77"/>
        <end position="97"/>
    </location>
</feature>
<evidence type="ECO:0000313" key="2">
    <source>
        <dbReference type="EMBL" id="TMW65315.1"/>
    </source>
</evidence>
<organism evidence="2 3">
    <name type="scientific">Pythium oligandrum</name>
    <name type="common">Mycoparasitic fungus</name>
    <dbReference type="NCBI Taxonomy" id="41045"/>
    <lineage>
        <taxon>Eukaryota</taxon>
        <taxon>Sar</taxon>
        <taxon>Stramenopiles</taxon>
        <taxon>Oomycota</taxon>
        <taxon>Peronosporomycetes</taxon>
        <taxon>Pythiales</taxon>
        <taxon>Pythiaceae</taxon>
        <taxon>Pythium</taxon>
    </lineage>
</organism>
<feature type="transmembrane region" description="Helical" evidence="1">
    <location>
        <begin position="103"/>
        <end position="123"/>
    </location>
</feature>
<feature type="transmembrane region" description="Helical" evidence="1">
    <location>
        <begin position="45"/>
        <end position="65"/>
    </location>
</feature>
<sequence length="127" mass="14722">MKQALHLTHEEYAFTTIALIAVLTSLTVEAVCTTLAFVYRFPLPFRELIGLPVWSTSVVVYNYIFAKSTLYRYRRKLKLYLPIVGVQIVFLYVFLAFSVGFGYLKTVTQIIVILIFPFIKMYLKHVV</sequence>
<accession>A0A8K1CMG2</accession>
<comment type="caution">
    <text evidence="2">The sequence shown here is derived from an EMBL/GenBank/DDBJ whole genome shotgun (WGS) entry which is preliminary data.</text>
</comment>
<keyword evidence="1" id="KW-0812">Transmembrane</keyword>
<evidence type="ECO:0000256" key="1">
    <source>
        <dbReference type="SAM" id="Phobius"/>
    </source>
</evidence>
<protein>
    <submittedName>
        <fullName evidence="2">Uncharacterized protein</fullName>
    </submittedName>
</protein>
<evidence type="ECO:0000313" key="3">
    <source>
        <dbReference type="Proteomes" id="UP000794436"/>
    </source>
</evidence>
<keyword evidence="1" id="KW-1133">Transmembrane helix</keyword>
<name>A0A8K1CMG2_PYTOL</name>
<feature type="transmembrane region" description="Helical" evidence="1">
    <location>
        <begin position="12"/>
        <end position="39"/>
    </location>
</feature>
<dbReference type="Proteomes" id="UP000794436">
    <property type="component" value="Unassembled WGS sequence"/>
</dbReference>
<gene>
    <name evidence="2" type="ORF">Poli38472_007957</name>
</gene>
<keyword evidence="3" id="KW-1185">Reference proteome</keyword>
<dbReference type="EMBL" id="SPLM01000037">
    <property type="protein sequence ID" value="TMW65315.1"/>
    <property type="molecule type" value="Genomic_DNA"/>
</dbReference>
<dbReference type="AlphaFoldDB" id="A0A8K1CMG2"/>
<keyword evidence="1" id="KW-0472">Membrane</keyword>